<reference evidence="1 2" key="1">
    <citation type="journal article" date="2015" name="Mol. Plant Microbe Interact.">
        <title>Genome, transcriptome, and functional analyses of Penicillium expansum provide new insights into secondary metabolism and pathogenicity.</title>
        <authorList>
            <person name="Ballester A.R."/>
            <person name="Marcet-Houben M."/>
            <person name="Levin E."/>
            <person name="Sela N."/>
            <person name="Selma-Lazaro C."/>
            <person name="Carmona L."/>
            <person name="Wisniewski M."/>
            <person name="Droby S."/>
            <person name="Gonzalez-Candelas L."/>
            <person name="Gabaldon T."/>
        </authorList>
    </citation>
    <scope>NUCLEOTIDE SEQUENCE [LARGE SCALE GENOMIC DNA]</scope>
    <source>
        <strain evidence="1 2">PHI-1</strain>
    </source>
</reference>
<gene>
    <name evidence="1" type="ORF">PITC_017050</name>
</gene>
<name>A0A0A2L1P2_PENIT</name>
<comment type="caution">
    <text evidence="1">The sequence shown here is derived from an EMBL/GenBank/DDBJ whole genome shotgun (WGS) entry which is preliminary data.</text>
</comment>
<dbReference type="Proteomes" id="UP000030104">
    <property type="component" value="Unassembled WGS sequence"/>
</dbReference>
<protein>
    <submittedName>
        <fullName evidence="1">Uncharacterized protein</fullName>
    </submittedName>
</protein>
<sequence length="59" mass="6619">MKLWEISRVIPPLWYKLKKVWGLPFSANLPSVPTFGCLGGLSEAAWLGVRQDIYISPTS</sequence>
<accession>A0A0A2L1P2</accession>
<evidence type="ECO:0000313" key="2">
    <source>
        <dbReference type="Proteomes" id="UP000030104"/>
    </source>
</evidence>
<organism evidence="1 2">
    <name type="scientific">Penicillium italicum</name>
    <name type="common">Blue mold</name>
    <dbReference type="NCBI Taxonomy" id="40296"/>
    <lineage>
        <taxon>Eukaryota</taxon>
        <taxon>Fungi</taxon>
        <taxon>Dikarya</taxon>
        <taxon>Ascomycota</taxon>
        <taxon>Pezizomycotina</taxon>
        <taxon>Eurotiomycetes</taxon>
        <taxon>Eurotiomycetidae</taxon>
        <taxon>Eurotiales</taxon>
        <taxon>Aspergillaceae</taxon>
        <taxon>Penicillium</taxon>
    </lineage>
</organism>
<keyword evidence="2" id="KW-1185">Reference proteome</keyword>
<dbReference type="EMBL" id="JQGA01000760">
    <property type="protein sequence ID" value="KGO73949.1"/>
    <property type="molecule type" value="Genomic_DNA"/>
</dbReference>
<evidence type="ECO:0000313" key="1">
    <source>
        <dbReference type="EMBL" id="KGO73949.1"/>
    </source>
</evidence>
<dbReference type="HOGENOM" id="CLU_2961557_0_0_1"/>
<proteinExistence type="predicted"/>
<dbReference type="OrthoDB" id="4525710at2759"/>
<dbReference type="AlphaFoldDB" id="A0A0A2L1P2"/>